<evidence type="ECO:0000313" key="2">
    <source>
        <dbReference type="EMBL" id="KAF2015991.1"/>
    </source>
</evidence>
<sequence length="113" mass="12911">MEDCTGTCFLFFFIFDYLFIVFLHVFLLSFRWAFWIQRLSSILAFDCFSLLSCHPVFGAVRSWLSCYHDHQATTNDRRTATTTTRGAEAGDAIPGSIAADDWVHRVCTSRIIG</sequence>
<keyword evidence="1" id="KW-0472">Membrane</keyword>
<proteinExistence type="predicted"/>
<feature type="transmembrane region" description="Helical" evidence="1">
    <location>
        <begin position="12"/>
        <end position="34"/>
    </location>
</feature>
<organism evidence="2 3">
    <name type="scientific">Aaosphaeria arxii CBS 175.79</name>
    <dbReference type="NCBI Taxonomy" id="1450172"/>
    <lineage>
        <taxon>Eukaryota</taxon>
        <taxon>Fungi</taxon>
        <taxon>Dikarya</taxon>
        <taxon>Ascomycota</taxon>
        <taxon>Pezizomycotina</taxon>
        <taxon>Dothideomycetes</taxon>
        <taxon>Pleosporomycetidae</taxon>
        <taxon>Pleosporales</taxon>
        <taxon>Pleosporales incertae sedis</taxon>
        <taxon>Aaosphaeria</taxon>
    </lineage>
</organism>
<reference evidence="2" key="1">
    <citation type="journal article" date="2020" name="Stud. Mycol.">
        <title>101 Dothideomycetes genomes: a test case for predicting lifestyles and emergence of pathogens.</title>
        <authorList>
            <person name="Haridas S."/>
            <person name="Albert R."/>
            <person name="Binder M."/>
            <person name="Bloem J."/>
            <person name="Labutti K."/>
            <person name="Salamov A."/>
            <person name="Andreopoulos B."/>
            <person name="Baker S."/>
            <person name="Barry K."/>
            <person name="Bills G."/>
            <person name="Bluhm B."/>
            <person name="Cannon C."/>
            <person name="Castanera R."/>
            <person name="Culley D."/>
            <person name="Daum C."/>
            <person name="Ezra D."/>
            <person name="Gonzalez J."/>
            <person name="Henrissat B."/>
            <person name="Kuo A."/>
            <person name="Liang C."/>
            <person name="Lipzen A."/>
            <person name="Lutzoni F."/>
            <person name="Magnuson J."/>
            <person name="Mondo S."/>
            <person name="Nolan M."/>
            <person name="Ohm R."/>
            <person name="Pangilinan J."/>
            <person name="Park H.-J."/>
            <person name="Ramirez L."/>
            <person name="Alfaro M."/>
            <person name="Sun H."/>
            <person name="Tritt A."/>
            <person name="Yoshinaga Y."/>
            <person name="Zwiers L.-H."/>
            <person name="Turgeon B."/>
            <person name="Goodwin S."/>
            <person name="Spatafora J."/>
            <person name="Crous P."/>
            <person name="Grigoriev I."/>
        </authorList>
    </citation>
    <scope>NUCLEOTIDE SEQUENCE</scope>
    <source>
        <strain evidence="2">CBS 175.79</strain>
    </source>
</reference>
<gene>
    <name evidence="2" type="ORF">BU24DRAFT_189638</name>
</gene>
<dbReference type="Proteomes" id="UP000799778">
    <property type="component" value="Unassembled WGS sequence"/>
</dbReference>
<name>A0A6A5XTE4_9PLEO</name>
<keyword evidence="1" id="KW-0812">Transmembrane</keyword>
<dbReference type="GeneID" id="54279095"/>
<protein>
    <submittedName>
        <fullName evidence="2">Uncharacterized protein</fullName>
    </submittedName>
</protein>
<dbReference type="AlphaFoldDB" id="A0A6A5XTE4"/>
<accession>A0A6A5XTE4</accession>
<dbReference type="EMBL" id="ML978069">
    <property type="protein sequence ID" value="KAF2015991.1"/>
    <property type="molecule type" value="Genomic_DNA"/>
</dbReference>
<keyword evidence="1" id="KW-1133">Transmembrane helix</keyword>
<evidence type="ECO:0000256" key="1">
    <source>
        <dbReference type="SAM" id="Phobius"/>
    </source>
</evidence>
<keyword evidence="3" id="KW-1185">Reference proteome</keyword>
<dbReference type="RefSeq" id="XP_033384330.1">
    <property type="nucleotide sequence ID" value="XM_033521698.1"/>
</dbReference>
<evidence type="ECO:0000313" key="3">
    <source>
        <dbReference type="Proteomes" id="UP000799778"/>
    </source>
</evidence>